<reference evidence="2 3" key="1">
    <citation type="journal article" date="2015" name="Nature">
        <title>rRNA introns, odd ribosomes, and small enigmatic genomes across a large radiation of phyla.</title>
        <authorList>
            <person name="Brown C.T."/>
            <person name="Hug L.A."/>
            <person name="Thomas B.C."/>
            <person name="Sharon I."/>
            <person name="Castelle C.J."/>
            <person name="Singh A."/>
            <person name="Wilkins M.J."/>
            <person name="Williams K.H."/>
            <person name="Banfield J.F."/>
        </authorList>
    </citation>
    <scope>NUCLEOTIDE SEQUENCE [LARGE SCALE GENOMIC DNA]</scope>
</reference>
<accession>A0A0G0MQD1</accession>
<dbReference type="EMBL" id="LBUP01000001">
    <property type="protein sequence ID" value="KKQ67111.1"/>
    <property type="molecule type" value="Genomic_DNA"/>
</dbReference>
<evidence type="ECO:0000313" key="3">
    <source>
        <dbReference type="Proteomes" id="UP000034235"/>
    </source>
</evidence>
<evidence type="ECO:0000256" key="1">
    <source>
        <dbReference type="SAM" id="Phobius"/>
    </source>
</evidence>
<comment type="caution">
    <text evidence="2">The sequence shown here is derived from an EMBL/GenBank/DDBJ whole genome shotgun (WGS) entry which is preliminary data.</text>
</comment>
<keyword evidence="1" id="KW-0812">Transmembrane</keyword>
<dbReference type="AlphaFoldDB" id="A0A0G0MQD1"/>
<feature type="transmembrane region" description="Helical" evidence="1">
    <location>
        <begin position="32"/>
        <end position="51"/>
    </location>
</feature>
<sequence length="106" mass="11741">MRKKERRSLLKWILALGVLVTVILYVKSTNLILLNLLASLFTGAGSLLALIKSIQGYGMDPGTDGFWGSLVQPKAAKIWQKAFLLFTAFGLLVISGTFFFIYIQNT</sequence>
<dbReference type="Proteomes" id="UP000034235">
    <property type="component" value="Unassembled WGS sequence"/>
</dbReference>
<feature type="transmembrane region" description="Helical" evidence="1">
    <location>
        <begin position="82"/>
        <end position="103"/>
    </location>
</feature>
<protein>
    <submittedName>
        <fullName evidence="2">Uncharacterized protein</fullName>
    </submittedName>
</protein>
<feature type="transmembrane region" description="Helical" evidence="1">
    <location>
        <begin position="9"/>
        <end position="26"/>
    </location>
</feature>
<keyword evidence="1" id="KW-1133">Transmembrane helix</keyword>
<evidence type="ECO:0000313" key="2">
    <source>
        <dbReference type="EMBL" id="KKQ67111.1"/>
    </source>
</evidence>
<keyword evidence="1" id="KW-0472">Membrane</keyword>
<proteinExistence type="predicted"/>
<gene>
    <name evidence="2" type="ORF">US86_C0001G0038</name>
</gene>
<organism evidence="2 3">
    <name type="scientific">Candidatus Daviesbacteria bacterium GW2011_GWA2_38_24</name>
    <dbReference type="NCBI Taxonomy" id="1618422"/>
    <lineage>
        <taxon>Bacteria</taxon>
        <taxon>Candidatus Daviesiibacteriota</taxon>
    </lineage>
</organism>
<name>A0A0G0MQD1_9BACT</name>